<evidence type="ECO:0000313" key="1">
    <source>
        <dbReference type="EMBL" id="GII26430.1"/>
    </source>
</evidence>
<evidence type="ECO:0000313" key="2">
    <source>
        <dbReference type="Proteomes" id="UP000599074"/>
    </source>
</evidence>
<reference evidence="1" key="1">
    <citation type="submission" date="2021-01" db="EMBL/GenBank/DDBJ databases">
        <title>Whole genome shotgun sequence of Planosporangium mesophilum NBRC 109066.</title>
        <authorList>
            <person name="Komaki H."/>
            <person name="Tamura T."/>
        </authorList>
    </citation>
    <scope>NUCLEOTIDE SEQUENCE</scope>
    <source>
        <strain evidence="1">NBRC 109066</strain>
    </source>
</reference>
<accession>A0A8J3TSE3</accession>
<comment type="caution">
    <text evidence="1">The sequence shown here is derived from an EMBL/GenBank/DDBJ whole genome shotgun (WGS) entry which is preliminary data.</text>
</comment>
<proteinExistence type="predicted"/>
<sequence>MGGSYAALLTGFYVDNGPQLPVWDRLPHLTYWLLPTAVGAPLIRRALRRFRSDMSTRPRTGAHAVARR</sequence>
<dbReference type="AlphaFoldDB" id="A0A8J3TSE3"/>
<dbReference type="Proteomes" id="UP000599074">
    <property type="component" value="Unassembled WGS sequence"/>
</dbReference>
<keyword evidence="2" id="KW-1185">Reference proteome</keyword>
<protein>
    <submittedName>
        <fullName evidence="1">Uncharacterized protein</fullName>
    </submittedName>
</protein>
<name>A0A8J3TSE3_9ACTN</name>
<gene>
    <name evidence="1" type="ORF">Pme01_60270</name>
</gene>
<organism evidence="1 2">
    <name type="scientific">Planosporangium mesophilum</name>
    <dbReference type="NCBI Taxonomy" id="689768"/>
    <lineage>
        <taxon>Bacteria</taxon>
        <taxon>Bacillati</taxon>
        <taxon>Actinomycetota</taxon>
        <taxon>Actinomycetes</taxon>
        <taxon>Micromonosporales</taxon>
        <taxon>Micromonosporaceae</taxon>
        <taxon>Planosporangium</taxon>
    </lineage>
</organism>
<dbReference type="EMBL" id="BOON01000077">
    <property type="protein sequence ID" value="GII26430.1"/>
    <property type="molecule type" value="Genomic_DNA"/>
</dbReference>
<dbReference type="RefSeq" id="WP_168118214.1">
    <property type="nucleotide sequence ID" value="NZ_BOON01000077.1"/>
</dbReference>